<dbReference type="OrthoDB" id="9950135at2759"/>
<dbReference type="SUPFAM" id="SSF56672">
    <property type="entry name" value="DNA/RNA polymerases"/>
    <property type="match status" value="1"/>
</dbReference>
<evidence type="ECO:0000256" key="1">
    <source>
        <dbReference type="ARBA" id="ARBA00010879"/>
    </source>
</evidence>
<dbReference type="EMBL" id="QRBI01000278">
    <property type="protein sequence ID" value="RMB89565.1"/>
    <property type="molecule type" value="Genomic_DNA"/>
</dbReference>
<dbReference type="SUPFAM" id="SSF47943">
    <property type="entry name" value="Retrovirus capsid protein, N-terminal core domain"/>
    <property type="match status" value="1"/>
</dbReference>
<dbReference type="Pfam" id="PF02093">
    <property type="entry name" value="Gag_p30"/>
    <property type="match status" value="1"/>
</dbReference>
<dbReference type="AlphaFoldDB" id="A0A3M0ILJ7"/>
<dbReference type="Gene3D" id="3.10.20.370">
    <property type="match status" value="1"/>
</dbReference>
<evidence type="ECO:0000256" key="5">
    <source>
        <dbReference type="ARBA" id="ARBA00022695"/>
    </source>
</evidence>
<dbReference type="Pfam" id="PF00078">
    <property type="entry name" value="RVT_1"/>
    <property type="match status" value="1"/>
</dbReference>
<dbReference type="InterPro" id="IPR036397">
    <property type="entry name" value="RNaseH_sf"/>
</dbReference>
<dbReference type="InterPro" id="IPR012337">
    <property type="entry name" value="RNaseH-like_sf"/>
</dbReference>
<keyword evidence="4" id="KW-0808">Transferase</keyword>
<dbReference type="InterPro" id="IPR040643">
    <property type="entry name" value="MLVIN_C"/>
</dbReference>
<dbReference type="Pfam" id="PF17919">
    <property type="entry name" value="RT_RNaseH_2"/>
    <property type="match status" value="1"/>
</dbReference>
<evidence type="ECO:0000313" key="14">
    <source>
        <dbReference type="EMBL" id="RMB89565.1"/>
    </source>
</evidence>
<dbReference type="InterPro" id="IPR041577">
    <property type="entry name" value="RT_RNaseH_2"/>
</dbReference>
<dbReference type="InterPro" id="IPR002156">
    <property type="entry name" value="RNaseH_domain"/>
</dbReference>
<dbReference type="Pfam" id="PF00075">
    <property type="entry name" value="RNase_H"/>
    <property type="match status" value="1"/>
</dbReference>
<keyword evidence="15" id="KW-1185">Reference proteome</keyword>
<dbReference type="CDD" id="cd09273">
    <property type="entry name" value="RNase_HI_RT_Bel"/>
    <property type="match status" value="1"/>
</dbReference>
<evidence type="ECO:0000259" key="11">
    <source>
        <dbReference type="PROSITE" id="PS50878"/>
    </source>
</evidence>
<dbReference type="GO" id="GO:0019068">
    <property type="term" value="P:virion assembly"/>
    <property type="evidence" value="ECO:0007669"/>
    <property type="project" value="InterPro"/>
</dbReference>
<evidence type="ECO:0000313" key="15">
    <source>
        <dbReference type="Proteomes" id="UP000269221"/>
    </source>
</evidence>
<keyword evidence="7" id="KW-0064">Aspartyl protease</keyword>
<dbReference type="FunFam" id="3.30.70.270:FF:000020">
    <property type="entry name" value="Transposon Tf2-6 polyprotein-like Protein"/>
    <property type="match status" value="1"/>
</dbReference>
<dbReference type="InterPro" id="IPR008919">
    <property type="entry name" value="Retrov_capsid_N"/>
</dbReference>
<gene>
    <name evidence="14" type="ORF">DUI87_34065</name>
</gene>
<dbReference type="GO" id="GO:0004190">
    <property type="term" value="F:aspartic-type endopeptidase activity"/>
    <property type="evidence" value="ECO:0007669"/>
    <property type="project" value="UniProtKB-KW"/>
</dbReference>
<feature type="domain" description="Reverse transcriptase" evidence="11">
    <location>
        <begin position="449"/>
        <end position="639"/>
    </location>
</feature>
<evidence type="ECO:0000259" key="12">
    <source>
        <dbReference type="PROSITE" id="PS50879"/>
    </source>
</evidence>
<protein>
    <recommendedName>
        <fullName evidence="2">ribonuclease H</fullName>
        <ecNumber evidence="2">3.1.26.4</ecNumber>
    </recommendedName>
</protein>
<dbReference type="PROSITE" id="PS50878">
    <property type="entry name" value="RT_POL"/>
    <property type="match status" value="1"/>
</dbReference>
<comment type="similarity">
    <text evidence="1">Belongs to the beta type-B retroviral polymerase family. HERV class-II K(HML-2) pol subfamily.</text>
</comment>
<dbReference type="InterPro" id="IPR000477">
    <property type="entry name" value="RT_dom"/>
</dbReference>
<dbReference type="Gene3D" id="2.30.30.850">
    <property type="match status" value="1"/>
</dbReference>
<dbReference type="GO" id="GO:0015074">
    <property type="term" value="P:DNA integration"/>
    <property type="evidence" value="ECO:0007669"/>
    <property type="project" value="InterPro"/>
</dbReference>
<dbReference type="PROSITE" id="PS50994">
    <property type="entry name" value="INTEGRASE"/>
    <property type="match status" value="1"/>
</dbReference>
<dbReference type="GO" id="GO:0004523">
    <property type="term" value="F:RNA-DNA hybrid ribonuclease activity"/>
    <property type="evidence" value="ECO:0007669"/>
    <property type="project" value="UniProtKB-EC"/>
</dbReference>
<sequence>MSIAHWRQAFAVLGIPSAVKTDNGPAYASQKALDREHSLERRREGKWTEVSYADMFFSLRNHPEWQRDCGIRAPSDPLVLALEKENKTKRRGLKRCCSACSIGQRCTKSDKVYQTVAQEQDLVDDLLKPRHIRQERDEEEDADSEGADTLPIAHRTRQQTHILQAPLREAVGSEGGVVLVKVPFSTIDLEAWEKIAKNYRSDPVNTAKRLRYIIKQHNPDWSDMQLLLDALTETEKQLIIKTAGDLAEDYYKTQQLDVKDYFPLQNPQWDPNRTAELKKLESYQEWIAKGMERAIPKTINWSALYAIKQGPSESPSEFLEKLRDAMRRHTSLDPGSEVGIQQLVNLFLGQSTGDIRRKLQKLRGTDGRNLETLLDEAWRVFSNREEGYKQGMRKLVAVVSEREKGKCGQRPPRQGPSRLGRDQCAICKKYGHWKNQCPEQRRGGFRDKGNREKGKECQSEFNTPILPVRKHDGSYRIVQDLRAVNKITEDLYPVVANPYTLLTCLTPELTWFTVLDLKDAFFCLPIHEDSQKIFAFEWENPKSGRKSQLTWSVLPQGFKNSPTLFGEQLAKDLESWEAPPEEGKLLQYVDDILIATRTKEACVAWTVSLLNFLGLQGYRVSKKKAQVVKQKVIYLGYEISAGQRTLGQDRKEAICQTPRPQTVKELRTFLGMTGWCRLWIHSYGLLVKPLYALITNGNRNLQWTKEATQAFHQLKNALMSAPALGLPNVSKPFFLFSHEKQGIALGILAQDLGPYRRAVAYFSKQLDTTAKGWPGCLRAVAAVVLNIQEARKFTLGQKMTVFVSHTVSAVLEVKGGHWLSPQRFLKYQAIMVEQDDVEIVVTNIINPASFLSGNQGEPVHHDCLETIEASYSSRPDLKDTPLDDAETWFTDGSSYVISGKRHAGYAVTTCRKVIESGPLPTDTSAQKAEIIALTRALEIAKGKKVNIYTDSRYAFGVVHAHGAIWKERGLLNSQGKNIKHSQEILRLLEAVQLPEQVAIMHIKAHQKVSSELEEGNELADREAKEAAKGEITIEGALIPDGQVSLEVQQISRHLGIDWELHTPYRPQSSGQVEKMNHLIKQQIVRLGQEANLPWPQSLPLALLRIRTKPRAKEKLSPFEMLYGRPYGVQKGLSTQVGEERLTAYMIALSKQLKAIEKHVAGTRSRGLDGPVHDIQPGDYVYVKSLAEKTLEPQWEGPFQVLLTTFTAVKIKEQSAWIHHSRVKKAPETPWKVTPGDNELKLKLTRA</sequence>
<dbReference type="GO" id="GO:0003676">
    <property type="term" value="F:nucleic acid binding"/>
    <property type="evidence" value="ECO:0007669"/>
    <property type="project" value="InterPro"/>
</dbReference>
<evidence type="ECO:0000256" key="3">
    <source>
        <dbReference type="ARBA" id="ARBA00022670"/>
    </source>
</evidence>
<dbReference type="PANTHER" id="PTHR33064">
    <property type="entry name" value="POL PROTEIN"/>
    <property type="match status" value="1"/>
</dbReference>
<dbReference type="Pfam" id="PF18697">
    <property type="entry name" value="MLVIN_C"/>
    <property type="match status" value="1"/>
</dbReference>
<accession>A0A3M0ILJ7</accession>
<dbReference type="InterPro" id="IPR001584">
    <property type="entry name" value="Integrase_cat-core"/>
</dbReference>
<dbReference type="SUPFAM" id="SSF57756">
    <property type="entry name" value="Retrovirus zinc finger-like domains"/>
    <property type="match status" value="1"/>
</dbReference>
<dbReference type="Gene3D" id="1.10.375.10">
    <property type="entry name" value="Human Immunodeficiency Virus Type 1 Capsid Protein"/>
    <property type="match status" value="1"/>
</dbReference>
<keyword evidence="5" id="KW-0548">Nucleotidyltransferase</keyword>
<evidence type="ECO:0000256" key="10">
    <source>
        <dbReference type="ARBA" id="ARBA00022842"/>
    </source>
</evidence>
<dbReference type="Gene3D" id="3.30.420.10">
    <property type="entry name" value="Ribonuclease H-like superfamily/Ribonuclease H"/>
    <property type="match status" value="2"/>
</dbReference>
<keyword evidence="6" id="KW-0540">Nuclease</keyword>
<evidence type="ECO:0000256" key="8">
    <source>
        <dbReference type="ARBA" id="ARBA00022759"/>
    </source>
</evidence>
<dbReference type="STRING" id="333673.A0A3M0ILJ7"/>
<dbReference type="InterPro" id="IPR036875">
    <property type="entry name" value="Znf_CCHC_sf"/>
</dbReference>
<dbReference type="InterPro" id="IPR003036">
    <property type="entry name" value="Gag_P30"/>
</dbReference>
<dbReference type="Proteomes" id="UP000269221">
    <property type="component" value="Unassembled WGS sequence"/>
</dbReference>
<dbReference type="InterPro" id="IPR043128">
    <property type="entry name" value="Rev_trsase/Diguanyl_cyclase"/>
</dbReference>
<dbReference type="InterPro" id="IPR043502">
    <property type="entry name" value="DNA/RNA_pol_sf"/>
</dbReference>
<dbReference type="Gene3D" id="3.30.70.270">
    <property type="match status" value="2"/>
</dbReference>
<dbReference type="Gene3D" id="3.10.10.10">
    <property type="entry name" value="HIV Type 1 Reverse Transcriptase, subunit A, domain 1"/>
    <property type="match status" value="1"/>
</dbReference>
<dbReference type="PANTHER" id="PTHR33064:SF36">
    <property type="entry name" value="CCHC-TYPE DOMAIN-CONTAINING PROTEIN"/>
    <property type="match status" value="1"/>
</dbReference>
<dbReference type="SUPFAM" id="SSF53098">
    <property type="entry name" value="Ribonuclease H-like"/>
    <property type="match status" value="2"/>
</dbReference>
<dbReference type="InterPro" id="IPR051320">
    <property type="entry name" value="Viral_Replic_Matur_Polypro"/>
</dbReference>
<feature type="domain" description="Integrase catalytic" evidence="13">
    <location>
        <begin position="877"/>
        <end position="1125"/>
    </location>
</feature>
<dbReference type="GO" id="GO:0016779">
    <property type="term" value="F:nucleotidyltransferase activity"/>
    <property type="evidence" value="ECO:0007669"/>
    <property type="project" value="UniProtKB-KW"/>
</dbReference>
<keyword evidence="9" id="KW-0378">Hydrolase</keyword>
<dbReference type="Gene3D" id="4.10.60.10">
    <property type="entry name" value="Zinc finger, CCHC-type"/>
    <property type="match status" value="1"/>
</dbReference>
<organism evidence="14 15">
    <name type="scientific">Hirundo rustica rustica</name>
    <dbReference type="NCBI Taxonomy" id="333673"/>
    <lineage>
        <taxon>Eukaryota</taxon>
        <taxon>Metazoa</taxon>
        <taxon>Chordata</taxon>
        <taxon>Craniata</taxon>
        <taxon>Vertebrata</taxon>
        <taxon>Euteleostomi</taxon>
        <taxon>Archelosauria</taxon>
        <taxon>Archosauria</taxon>
        <taxon>Dinosauria</taxon>
        <taxon>Saurischia</taxon>
        <taxon>Theropoda</taxon>
        <taxon>Coelurosauria</taxon>
        <taxon>Aves</taxon>
        <taxon>Neognathae</taxon>
        <taxon>Neoaves</taxon>
        <taxon>Telluraves</taxon>
        <taxon>Australaves</taxon>
        <taxon>Passeriformes</taxon>
        <taxon>Sylvioidea</taxon>
        <taxon>Hirundinidae</taxon>
        <taxon>Hirundo</taxon>
    </lineage>
</organism>
<keyword evidence="3" id="KW-0645">Protease</keyword>
<evidence type="ECO:0000256" key="6">
    <source>
        <dbReference type="ARBA" id="ARBA00022722"/>
    </source>
</evidence>
<evidence type="ECO:0000259" key="13">
    <source>
        <dbReference type="PROSITE" id="PS50994"/>
    </source>
</evidence>
<evidence type="ECO:0000256" key="2">
    <source>
        <dbReference type="ARBA" id="ARBA00012180"/>
    </source>
</evidence>
<dbReference type="GO" id="GO:0006508">
    <property type="term" value="P:proteolysis"/>
    <property type="evidence" value="ECO:0007669"/>
    <property type="project" value="UniProtKB-KW"/>
</dbReference>
<dbReference type="GO" id="GO:0008270">
    <property type="term" value="F:zinc ion binding"/>
    <property type="evidence" value="ECO:0007669"/>
    <property type="project" value="InterPro"/>
</dbReference>
<keyword evidence="10" id="KW-0460">Magnesium</keyword>
<keyword evidence="8" id="KW-0255">Endonuclease</keyword>
<proteinExistence type="inferred from homology"/>
<evidence type="ECO:0000256" key="9">
    <source>
        <dbReference type="ARBA" id="ARBA00022801"/>
    </source>
</evidence>
<reference evidence="14 15" key="1">
    <citation type="submission" date="2018-07" db="EMBL/GenBank/DDBJ databases">
        <title>A high quality draft genome assembly of the barn swallow (H. rustica rustica).</title>
        <authorList>
            <person name="Formenti G."/>
            <person name="Chiara M."/>
            <person name="Poveda L."/>
            <person name="Francoijs K.-J."/>
            <person name="Bonisoli-Alquati A."/>
            <person name="Canova L."/>
            <person name="Gianfranceschi L."/>
            <person name="Horner D.S."/>
            <person name="Saino N."/>
        </authorList>
    </citation>
    <scope>NUCLEOTIDE SEQUENCE [LARGE SCALE GENOMIC DNA]</scope>
    <source>
        <strain evidence="14">Chelidonia</strain>
        <tissue evidence="14">Blood</tissue>
    </source>
</reference>
<feature type="domain" description="RNase H type-1" evidence="12">
    <location>
        <begin position="882"/>
        <end position="1028"/>
    </location>
</feature>
<dbReference type="PROSITE" id="PS50879">
    <property type="entry name" value="RNASE_H_1"/>
    <property type="match status" value="1"/>
</dbReference>
<evidence type="ECO:0000256" key="7">
    <source>
        <dbReference type="ARBA" id="ARBA00022750"/>
    </source>
</evidence>
<dbReference type="EC" id="3.1.26.4" evidence="2"/>
<name>A0A3M0ILJ7_HIRRU</name>
<comment type="caution">
    <text evidence="14">The sequence shown here is derived from an EMBL/GenBank/DDBJ whole genome shotgun (WGS) entry which is preliminary data.</text>
</comment>
<evidence type="ECO:0000256" key="4">
    <source>
        <dbReference type="ARBA" id="ARBA00022679"/>
    </source>
</evidence>